<reference evidence="2 3" key="1">
    <citation type="journal article" date="2020" name="Nature">
        <title>Six reference-quality genomes reveal evolution of bat adaptations.</title>
        <authorList>
            <person name="Jebb D."/>
            <person name="Huang Z."/>
            <person name="Pippel M."/>
            <person name="Hughes G.M."/>
            <person name="Lavrichenko K."/>
            <person name="Devanna P."/>
            <person name="Winkler S."/>
            <person name="Jermiin L.S."/>
            <person name="Skirmuntt E.C."/>
            <person name="Katzourakis A."/>
            <person name="Burkitt-Gray L."/>
            <person name="Ray D.A."/>
            <person name="Sullivan K.A.M."/>
            <person name="Roscito J.G."/>
            <person name="Kirilenko B.M."/>
            <person name="Davalos L.M."/>
            <person name="Corthals A.P."/>
            <person name="Power M.L."/>
            <person name="Jones G."/>
            <person name="Ransome R.D."/>
            <person name="Dechmann D.K.N."/>
            <person name="Locatelli A.G."/>
            <person name="Puechmaille S.J."/>
            <person name="Fedrigo O."/>
            <person name="Jarvis E.D."/>
            <person name="Hiller M."/>
            <person name="Vernes S.C."/>
            <person name="Myers E.W."/>
            <person name="Teeling E.C."/>
        </authorList>
    </citation>
    <scope>NUCLEOTIDE SEQUENCE [LARGE SCALE GENOMIC DNA]</scope>
    <source>
        <strain evidence="2">MRhiFer1</strain>
        <tissue evidence="2">Lung</tissue>
    </source>
</reference>
<dbReference type="AlphaFoldDB" id="A0A7J8AV06"/>
<name>A0A7J8AV06_RHIFE</name>
<keyword evidence="1" id="KW-1133">Transmembrane helix</keyword>
<gene>
    <name evidence="2" type="ORF">mRhiFer1_007948</name>
</gene>
<accession>A0A7J8AV06</accession>
<organism evidence="2 3">
    <name type="scientific">Rhinolophus ferrumequinum</name>
    <name type="common">Greater horseshoe bat</name>
    <dbReference type="NCBI Taxonomy" id="59479"/>
    <lineage>
        <taxon>Eukaryota</taxon>
        <taxon>Metazoa</taxon>
        <taxon>Chordata</taxon>
        <taxon>Craniata</taxon>
        <taxon>Vertebrata</taxon>
        <taxon>Euteleostomi</taxon>
        <taxon>Mammalia</taxon>
        <taxon>Eutheria</taxon>
        <taxon>Laurasiatheria</taxon>
        <taxon>Chiroptera</taxon>
        <taxon>Yinpterochiroptera</taxon>
        <taxon>Rhinolophoidea</taxon>
        <taxon>Rhinolophidae</taxon>
        <taxon>Rhinolophinae</taxon>
        <taxon>Rhinolophus</taxon>
    </lineage>
</organism>
<sequence length="150" mass="17340">MDISVLARKYNAIHDIKLIFSKNPFRYLTGKLAIISSDVYIFLKDKKANDNTYRHSQWGKLLAGVQTEKDQLANAHQILAFVIGCSWRGKCWPPLSECRVECGLLTVNAWYNEISLIAGLSQTLRDVPYCLFLFVFLIFFSTMLWIFRSH</sequence>
<dbReference type="EMBL" id="JACAGC010000001">
    <property type="protein sequence ID" value="KAF6390383.1"/>
    <property type="molecule type" value="Genomic_DNA"/>
</dbReference>
<keyword evidence="1" id="KW-0812">Transmembrane</keyword>
<protein>
    <submittedName>
        <fullName evidence="2">Uncharacterized protein</fullName>
    </submittedName>
</protein>
<proteinExistence type="predicted"/>
<feature type="transmembrane region" description="Helical" evidence="1">
    <location>
        <begin position="129"/>
        <end position="147"/>
    </location>
</feature>
<keyword evidence="1" id="KW-0472">Membrane</keyword>
<evidence type="ECO:0000313" key="2">
    <source>
        <dbReference type="EMBL" id="KAF6390383.1"/>
    </source>
</evidence>
<comment type="caution">
    <text evidence="2">The sequence shown here is derived from an EMBL/GenBank/DDBJ whole genome shotgun (WGS) entry which is preliminary data.</text>
</comment>
<evidence type="ECO:0000313" key="3">
    <source>
        <dbReference type="Proteomes" id="UP000585614"/>
    </source>
</evidence>
<dbReference type="Proteomes" id="UP000585614">
    <property type="component" value="Unassembled WGS sequence"/>
</dbReference>
<evidence type="ECO:0000256" key="1">
    <source>
        <dbReference type="SAM" id="Phobius"/>
    </source>
</evidence>